<dbReference type="Gene3D" id="3.40.190.10">
    <property type="entry name" value="Periplasmic binding protein-like II"/>
    <property type="match status" value="2"/>
</dbReference>
<protein>
    <submittedName>
        <fullName evidence="3">Substrate-binding domain-containing protein</fullName>
    </submittedName>
</protein>
<dbReference type="EMBL" id="BAABLF010000004">
    <property type="protein sequence ID" value="GAA5186755.1"/>
    <property type="molecule type" value="Genomic_DNA"/>
</dbReference>
<keyword evidence="1" id="KW-0732">Signal</keyword>
<dbReference type="InterPro" id="IPR024370">
    <property type="entry name" value="PBP_domain"/>
</dbReference>
<comment type="caution">
    <text evidence="3">The sequence shown here is derived from an EMBL/GenBank/DDBJ whole genome shotgun (WGS) entry which is preliminary data.</text>
</comment>
<dbReference type="RefSeq" id="WP_425557025.1">
    <property type="nucleotide sequence ID" value="NZ_BAABLF010000004.1"/>
</dbReference>
<keyword evidence="4" id="KW-1185">Reference proteome</keyword>
<name>A0ABP9RUE1_9GAMM</name>
<dbReference type="Pfam" id="PF12849">
    <property type="entry name" value="PBP_like_2"/>
    <property type="match status" value="1"/>
</dbReference>
<proteinExistence type="predicted"/>
<dbReference type="PANTHER" id="PTHR37945">
    <property type="entry name" value="EXTRACELLULAR TUNGSTATE BINDING PROTEIN"/>
    <property type="match status" value="1"/>
</dbReference>
<evidence type="ECO:0000256" key="1">
    <source>
        <dbReference type="SAM" id="SignalP"/>
    </source>
</evidence>
<dbReference type="Proteomes" id="UP001501600">
    <property type="component" value="Unassembled WGS sequence"/>
</dbReference>
<evidence type="ECO:0000313" key="3">
    <source>
        <dbReference type="EMBL" id="GAA5186755.1"/>
    </source>
</evidence>
<gene>
    <name evidence="3" type="ORF">GCM10025772_02870</name>
</gene>
<sequence length="277" mass="29824">MKRLTLLLIAGLLALPQTVMGAETSNIRLATTTSTDNSGLLAYLLPEFESDSGYQVQVIATGTGKALRHGRNGDVDLVMTHAPDAEAEFVQRGYGRLPRQLMANDFVLLGPVADPAGVRQAPNVQAAFTAIAEHSAPFVSRGDESGTHIKELAIWQAAGIQPEFTGYAAIGQGMGPALLTASEMGAYVLADRGTYLAFKDKLALEICLEKDAVLLNPYQVILISQTRYPDLNHNGAMVFSDWLVSDKGQRMIDDFKINGERLFQATYTPATLPVGAQ</sequence>
<feature type="chain" id="PRO_5045353400" evidence="1">
    <location>
        <begin position="22"/>
        <end position="277"/>
    </location>
</feature>
<feature type="signal peptide" evidence="1">
    <location>
        <begin position="1"/>
        <end position="21"/>
    </location>
</feature>
<dbReference type="SUPFAM" id="SSF53850">
    <property type="entry name" value="Periplasmic binding protein-like II"/>
    <property type="match status" value="1"/>
</dbReference>
<evidence type="ECO:0000259" key="2">
    <source>
        <dbReference type="Pfam" id="PF12849"/>
    </source>
</evidence>
<reference evidence="4" key="1">
    <citation type="journal article" date="2019" name="Int. J. Syst. Evol. Microbiol.">
        <title>The Global Catalogue of Microorganisms (GCM) 10K type strain sequencing project: providing services to taxonomists for standard genome sequencing and annotation.</title>
        <authorList>
            <consortium name="The Broad Institute Genomics Platform"/>
            <consortium name="The Broad Institute Genome Sequencing Center for Infectious Disease"/>
            <person name="Wu L."/>
            <person name="Ma J."/>
        </authorList>
    </citation>
    <scope>NUCLEOTIDE SEQUENCE [LARGE SCALE GENOMIC DNA]</scope>
    <source>
        <strain evidence="4">JCM 18720</strain>
    </source>
</reference>
<accession>A0ABP9RUE1</accession>
<dbReference type="InterPro" id="IPR052738">
    <property type="entry name" value="ABC-Tungstate_binding"/>
</dbReference>
<dbReference type="PANTHER" id="PTHR37945:SF1">
    <property type="entry name" value="EXTRACELLULAR TUNGSTATE BINDING PROTEIN"/>
    <property type="match status" value="1"/>
</dbReference>
<feature type="domain" description="PBP" evidence="2">
    <location>
        <begin position="25"/>
        <end position="247"/>
    </location>
</feature>
<organism evidence="3 4">
    <name type="scientific">Ferrimonas gelatinilytica</name>
    <dbReference type="NCBI Taxonomy" id="1255257"/>
    <lineage>
        <taxon>Bacteria</taxon>
        <taxon>Pseudomonadati</taxon>
        <taxon>Pseudomonadota</taxon>
        <taxon>Gammaproteobacteria</taxon>
        <taxon>Alteromonadales</taxon>
        <taxon>Ferrimonadaceae</taxon>
        <taxon>Ferrimonas</taxon>
    </lineage>
</organism>
<evidence type="ECO:0000313" key="4">
    <source>
        <dbReference type="Proteomes" id="UP001501600"/>
    </source>
</evidence>